<keyword evidence="7" id="KW-0346">Stress response</keyword>
<evidence type="ECO:0000256" key="8">
    <source>
        <dbReference type="PIRNR" id="PIRNR001174"/>
    </source>
</evidence>
<feature type="active site" evidence="9 11">
    <location>
        <position position="791"/>
    </location>
</feature>
<evidence type="ECO:0000313" key="16">
    <source>
        <dbReference type="EMBL" id="ORY98984.1"/>
    </source>
</evidence>
<dbReference type="Proteomes" id="UP000242180">
    <property type="component" value="Unassembled WGS sequence"/>
</dbReference>
<evidence type="ECO:0000259" key="14">
    <source>
        <dbReference type="PROSITE" id="PS51786"/>
    </source>
</evidence>
<dbReference type="GO" id="GO:0006508">
    <property type="term" value="P:proteolysis"/>
    <property type="evidence" value="ECO:0007669"/>
    <property type="project" value="UniProtKB-KW"/>
</dbReference>
<dbReference type="SMART" id="SM00382">
    <property type="entry name" value="AAA"/>
    <property type="match status" value="1"/>
</dbReference>
<evidence type="ECO:0000256" key="7">
    <source>
        <dbReference type="ARBA" id="ARBA00023016"/>
    </source>
</evidence>
<dbReference type="Gene3D" id="1.10.8.60">
    <property type="match status" value="1"/>
</dbReference>
<keyword evidence="3 8" id="KW-0547">Nucleotide-binding</keyword>
<feature type="binding site" evidence="10">
    <location>
        <begin position="401"/>
        <end position="408"/>
    </location>
    <ligand>
        <name>ATP</name>
        <dbReference type="ChEBI" id="CHEBI:30616"/>
    </ligand>
</feature>
<dbReference type="InParanoid" id="A0A1X2HIQ7"/>
<gene>
    <name evidence="16" type="ORF">BCR43DRAFT_455385</name>
</gene>
<evidence type="ECO:0000313" key="17">
    <source>
        <dbReference type="Proteomes" id="UP000242180"/>
    </source>
</evidence>
<dbReference type="InterPro" id="IPR046336">
    <property type="entry name" value="Lon_prtase_N_sf"/>
</dbReference>
<evidence type="ECO:0000256" key="11">
    <source>
        <dbReference type="PROSITE-ProRule" id="PRU01122"/>
    </source>
</evidence>
<evidence type="ECO:0000259" key="15">
    <source>
        <dbReference type="PROSITE" id="PS51787"/>
    </source>
</evidence>
<protein>
    <recommendedName>
        <fullName evidence="8 13">Lon protease homolog</fullName>
        <ecNumber evidence="8 13">3.4.21.-</ecNumber>
    </recommendedName>
</protein>
<dbReference type="Gene3D" id="3.30.230.10">
    <property type="match status" value="1"/>
</dbReference>
<dbReference type="Pfam" id="PF00004">
    <property type="entry name" value="AAA"/>
    <property type="match status" value="1"/>
</dbReference>
<feature type="domain" description="Lon N-terminal" evidence="15">
    <location>
        <begin position="8"/>
        <end position="244"/>
    </location>
</feature>
<evidence type="ECO:0000256" key="4">
    <source>
        <dbReference type="ARBA" id="ARBA00022801"/>
    </source>
</evidence>
<dbReference type="Pfam" id="PF22667">
    <property type="entry name" value="Lon_lid"/>
    <property type="match status" value="1"/>
</dbReference>
<sequence>MSSFEKTLPVIPLENKVLLPSVILKVTLKGEQATQLVRRHFKAQQENRRGHELHLACVPLRTAAGVSEEDDDINGVPQAAPHAPSPIHPENHSKQLVPHALRPNLSRHACTGRIVRVQRLDVGLYGIFLEGITRIHIENFRTDPDGLLLARTKSVNDVQNTATEDLITFKALAREFVDKMRHLQIPESLVQQLSKLVESQPPPIMADMLVCVIETSFDEKLQMLSNPKVKERLAMATEWMTRQLHVLRISEQIHSSVEGNLSKKQREFYLRQQLEAIKKELGESSEDNSDKDEDDVAQLNRRLVEAKLPNEALSVAQRELKRLQRLQSSSAEWSVVRNYLELMADMPWSKQTNAPLDLIRAKQQLEDDHFGLAQVKKRIIEYLAVLKVKGDMKAPIICFVGPPGVGKTSLGKSIATALGRKFHRIALGGVRDEADLRQWESCGSCHASRGHRRTYVGAMPGLIIQSLRRCGVNNPVFLLDEVDKLVHSSIHGDPAAALLEVLDPEQNHTFSDHYLNVPYDLSNIMFIATANSLDTIPAPLLDRMEVIHLHGYTFEEKLHIAQTHLLPKQITQHGLGPGQVILSDEVLLKVAEQYTRESGVRSLERTLASIVRGKCVQLADLRDRSQELDYKSGVDMKEVREILGVPMYEKEVAERDAVAGVVTGLAYSGSGNGGILFVESSKMPGKGNLSLTGSLGDVIKESAQIALTWVKAHAYELKIATATTTNIVERHDVHIHFPHGAVPKDGPSAGVTLVCSLVSLFSTLCVSPTTAMTGEISLRGQVLPVGGIKEKVISAHRAGIRKIILPDRNRKDVEADVPESVKADILFVFARTIWDVLDAAGLTPIKAGDARPFESHL</sequence>
<dbReference type="PROSITE" id="PS51787">
    <property type="entry name" value="LON_N"/>
    <property type="match status" value="1"/>
</dbReference>
<dbReference type="Gene3D" id="1.20.5.5270">
    <property type="match status" value="1"/>
</dbReference>
<dbReference type="Gene3D" id="2.30.130.40">
    <property type="entry name" value="LON domain-like"/>
    <property type="match status" value="1"/>
</dbReference>
<dbReference type="InterPro" id="IPR003959">
    <property type="entry name" value="ATPase_AAA_core"/>
</dbReference>
<evidence type="ECO:0000256" key="5">
    <source>
        <dbReference type="ARBA" id="ARBA00022825"/>
    </source>
</evidence>
<proteinExistence type="inferred from homology"/>
<accession>A0A1X2HIQ7</accession>
<dbReference type="GO" id="GO:0030163">
    <property type="term" value="P:protein catabolic process"/>
    <property type="evidence" value="ECO:0007669"/>
    <property type="project" value="InterPro"/>
</dbReference>
<dbReference type="FunFam" id="1.20.5.5270:FF:000002">
    <property type="entry name" value="Lon protease homolog"/>
    <property type="match status" value="1"/>
</dbReference>
<dbReference type="InterPro" id="IPR014721">
    <property type="entry name" value="Ribsml_uS5_D2-typ_fold_subgr"/>
</dbReference>
<dbReference type="CDD" id="cd19500">
    <property type="entry name" value="RecA-like_Lon"/>
    <property type="match status" value="1"/>
</dbReference>
<dbReference type="Gene3D" id="1.20.58.1480">
    <property type="match status" value="1"/>
</dbReference>
<dbReference type="InterPro" id="IPR003111">
    <property type="entry name" value="Lon_prtase_N"/>
</dbReference>
<evidence type="ECO:0000256" key="6">
    <source>
        <dbReference type="ARBA" id="ARBA00022840"/>
    </source>
</evidence>
<dbReference type="Gene3D" id="3.40.50.300">
    <property type="entry name" value="P-loop containing nucleotide triphosphate hydrolases"/>
    <property type="match status" value="1"/>
</dbReference>
<dbReference type="GO" id="GO:0005524">
    <property type="term" value="F:ATP binding"/>
    <property type="evidence" value="ECO:0007669"/>
    <property type="project" value="UniProtKB-KW"/>
</dbReference>
<keyword evidence="1" id="KW-0963">Cytoplasm</keyword>
<keyword evidence="6 8" id="KW-0067">ATP-binding</keyword>
<name>A0A1X2HIQ7_SYNRA</name>
<keyword evidence="4 8" id="KW-0378">Hydrolase</keyword>
<feature type="domain" description="Lon proteolytic" evidence="14">
    <location>
        <begin position="656"/>
        <end position="843"/>
    </location>
</feature>
<evidence type="ECO:0000256" key="2">
    <source>
        <dbReference type="ARBA" id="ARBA00022670"/>
    </source>
</evidence>
<dbReference type="InterPro" id="IPR015947">
    <property type="entry name" value="PUA-like_sf"/>
</dbReference>
<reference evidence="16 17" key="1">
    <citation type="submission" date="2016-07" db="EMBL/GenBank/DDBJ databases">
        <title>Pervasive Adenine N6-methylation of Active Genes in Fungi.</title>
        <authorList>
            <consortium name="DOE Joint Genome Institute"/>
            <person name="Mondo S.J."/>
            <person name="Dannebaum R.O."/>
            <person name="Kuo R.C."/>
            <person name="Labutti K."/>
            <person name="Haridas S."/>
            <person name="Kuo A."/>
            <person name="Salamov A."/>
            <person name="Ahrendt S.R."/>
            <person name="Lipzen A."/>
            <person name="Sullivan W."/>
            <person name="Andreopoulos W.B."/>
            <person name="Clum A."/>
            <person name="Lindquist E."/>
            <person name="Daum C."/>
            <person name="Ramamoorthy G.K."/>
            <person name="Gryganskyi A."/>
            <person name="Culley D."/>
            <person name="Magnuson J.K."/>
            <person name="James T.Y."/>
            <person name="O'Malley M.A."/>
            <person name="Stajich J.E."/>
            <person name="Spatafora J.W."/>
            <person name="Visel A."/>
            <person name="Grigoriev I.V."/>
        </authorList>
    </citation>
    <scope>NUCLEOTIDE SEQUENCE [LARGE SCALE GENOMIC DNA]</scope>
    <source>
        <strain evidence="16 17">NRRL 2496</strain>
    </source>
</reference>
<dbReference type="PIRSF" id="PIRSF001174">
    <property type="entry name" value="Lon_proteas"/>
    <property type="match status" value="1"/>
</dbReference>
<dbReference type="EC" id="3.4.21.-" evidence="8 13"/>
<keyword evidence="17" id="KW-1185">Reference proteome</keyword>
<dbReference type="InterPro" id="IPR054594">
    <property type="entry name" value="Lon_lid"/>
</dbReference>
<dbReference type="EMBL" id="MCGN01000003">
    <property type="protein sequence ID" value="ORY98984.1"/>
    <property type="molecule type" value="Genomic_DNA"/>
</dbReference>
<dbReference type="PROSITE" id="PS01046">
    <property type="entry name" value="LON_SER"/>
    <property type="match status" value="1"/>
</dbReference>
<evidence type="ECO:0000256" key="13">
    <source>
        <dbReference type="RuleBase" id="RU000592"/>
    </source>
</evidence>
<dbReference type="InterPro" id="IPR027065">
    <property type="entry name" value="Lon_Prtase"/>
</dbReference>
<dbReference type="Pfam" id="PF02190">
    <property type="entry name" value="LON_substr_bdg"/>
    <property type="match status" value="1"/>
</dbReference>
<dbReference type="FunFam" id="3.30.230.10:FF:000019">
    <property type="entry name" value="Lon protease homolog 2, peroxisomal"/>
    <property type="match status" value="1"/>
</dbReference>
<dbReference type="InterPro" id="IPR008269">
    <property type="entry name" value="Lon_proteolytic"/>
</dbReference>
<evidence type="ECO:0000256" key="10">
    <source>
        <dbReference type="PIRSR" id="PIRSR001174-2"/>
    </source>
</evidence>
<dbReference type="Pfam" id="PF05362">
    <property type="entry name" value="Lon_C"/>
    <property type="match status" value="1"/>
</dbReference>
<evidence type="ECO:0000256" key="9">
    <source>
        <dbReference type="PIRSR" id="PIRSR001174-1"/>
    </source>
</evidence>
<dbReference type="PANTHER" id="PTHR10046">
    <property type="entry name" value="ATP DEPENDENT LON PROTEASE FAMILY MEMBER"/>
    <property type="match status" value="1"/>
</dbReference>
<dbReference type="InterPro" id="IPR027417">
    <property type="entry name" value="P-loop_NTPase"/>
</dbReference>
<comment type="similarity">
    <text evidence="8 11 12">Belongs to the peptidase S16 family.</text>
</comment>
<dbReference type="SUPFAM" id="SSF52540">
    <property type="entry name" value="P-loop containing nucleoside triphosphate hydrolases"/>
    <property type="match status" value="1"/>
</dbReference>
<dbReference type="SUPFAM" id="SSF54211">
    <property type="entry name" value="Ribosomal protein S5 domain 2-like"/>
    <property type="match status" value="1"/>
</dbReference>
<comment type="caution">
    <text evidence="16">The sequence shown here is derived from an EMBL/GenBank/DDBJ whole genome shotgun (WGS) entry which is preliminary data.</text>
</comment>
<organism evidence="16 17">
    <name type="scientific">Syncephalastrum racemosum</name>
    <name type="common">Filamentous fungus</name>
    <dbReference type="NCBI Taxonomy" id="13706"/>
    <lineage>
        <taxon>Eukaryota</taxon>
        <taxon>Fungi</taxon>
        <taxon>Fungi incertae sedis</taxon>
        <taxon>Mucoromycota</taxon>
        <taxon>Mucoromycotina</taxon>
        <taxon>Mucoromycetes</taxon>
        <taxon>Mucorales</taxon>
        <taxon>Syncephalastraceae</taxon>
        <taxon>Syncephalastrum</taxon>
    </lineage>
</organism>
<dbReference type="InterPro" id="IPR020568">
    <property type="entry name" value="Ribosomal_Su5_D2-typ_SF"/>
</dbReference>
<evidence type="ECO:0000256" key="1">
    <source>
        <dbReference type="ARBA" id="ARBA00022490"/>
    </source>
</evidence>
<keyword evidence="2 8" id="KW-0645">Protease</keyword>
<dbReference type="SMART" id="SM00464">
    <property type="entry name" value="LON"/>
    <property type="match status" value="1"/>
</dbReference>
<dbReference type="STRING" id="13706.A0A1X2HIQ7"/>
<dbReference type="GO" id="GO:0004252">
    <property type="term" value="F:serine-type endopeptidase activity"/>
    <property type="evidence" value="ECO:0007669"/>
    <property type="project" value="UniProtKB-UniRule"/>
</dbReference>
<evidence type="ECO:0000256" key="3">
    <source>
        <dbReference type="ARBA" id="ARBA00022741"/>
    </source>
</evidence>
<dbReference type="InterPro" id="IPR008268">
    <property type="entry name" value="Peptidase_S16_AS"/>
</dbReference>
<keyword evidence="5 8" id="KW-0720">Serine protease</keyword>
<dbReference type="AlphaFoldDB" id="A0A1X2HIQ7"/>
<dbReference type="GO" id="GO:0004176">
    <property type="term" value="F:ATP-dependent peptidase activity"/>
    <property type="evidence" value="ECO:0007669"/>
    <property type="project" value="UniProtKB-UniRule"/>
</dbReference>
<dbReference type="GO" id="GO:0016887">
    <property type="term" value="F:ATP hydrolysis activity"/>
    <property type="evidence" value="ECO:0007669"/>
    <property type="project" value="InterPro"/>
</dbReference>
<dbReference type="NCBIfam" id="TIGR00763">
    <property type="entry name" value="lon"/>
    <property type="match status" value="1"/>
</dbReference>
<dbReference type="FunFam" id="3.40.50.300:FF:000382">
    <property type="entry name" value="Lon protease homolog 2, peroxisomal"/>
    <property type="match status" value="1"/>
</dbReference>
<dbReference type="OrthoDB" id="2411602at2759"/>
<feature type="active site" evidence="9 11">
    <location>
        <position position="748"/>
    </location>
</feature>
<dbReference type="InterPro" id="IPR003593">
    <property type="entry name" value="AAA+_ATPase"/>
</dbReference>
<dbReference type="SUPFAM" id="SSF88697">
    <property type="entry name" value="PUA domain-like"/>
    <property type="match status" value="1"/>
</dbReference>
<dbReference type="PRINTS" id="PR00830">
    <property type="entry name" value="ENDOLAPTASE"/>
</dbReference>
<dbReference type="InterPro" id="IPR004815">
    <property type="entry name" value="Lon_bac/euk-typ"/>
</dbReference>
<evidence type="ECO:0000256" key="12">
    <source>
        <dbReference type="RuleBase" id="RU000591"/>
    </source>
</evidence>
<dbReference type="PROSITE" id="PS51786">
    <property type="entry name" value="LON_PROTEOLYTIC"/>
    <property type="match status" value="1"/>
</dbReference>